<feature type="region of interest" description="Disordered" evidence="2">
    <location>
        <begin position="366"/>
        <end position="435"/>
    </location>
</feature>
<dbReference type="PANTHER" id="PTHR22227:SF6">
    <property type="entry name" value="FAMILY WITH SEQUENCE SIMILARITY 122B ISOFORM X1"/>
    <property type="match status" value="1"/>
</dbReference>
<comment type="caution">
    <text evidence="3">The sequence shown here is derived from an EMBL/GenBank/DDBJ whole genome shotgun (WGS) entry which is preliminary data.</text>
</comment>
<protein>
    <submittedName>
        <fullName evidence="3">Uncharacterized protein</fullName>
    </submittedName>
</protein>
<evidence type="ECO:0000256" key="2">
    <source>
        <dbReference type="SAM" id="MobiDB-lite"/>
    </source>
</evidence>
<reference evidence="3" key="1">
    <citation type="submission" date="2023-07" db="EMBL/GenBank/DDBJ databases">
        <title>Chromosome-level genome assembly of Artemia franciscana.</title>
        <authorList>
            <person name="Jo E."/>
        </authorList>
    </citation>
    <scope>NUCLEOTIDE SEQUENCE</scope>
    <source>
        <tissue evidence="3">Whole body</tissue>
    </source>
</reference>
<feature type="region of interest" description="Disordered" evidence="2">
    <location>
        <begin position="74"/>
        <end position="97"/>
    </location>
</feature>
<dbReference type="Proteomes" id="UP001187531">
    <property type="component" value="Unassembled WGS sequence"/>
</dbReference>
<keyword evidence="4" id="KW-1185">Reference proteome</keyword>
<sequence>KGEYNTGIIDNPVQKQLTPGVITKVAAEFETKLTESHPRDGFKELWQLALVFIGSLYGNVDPFNYDSINSANMETSGYERREEDEQKSRESDKMELDPVGSLIKSTLKRSSSAPMINELDSAGHQSLDSGSSAQATPIYTSGTLSARASPTISFFASDNRTRRYSASYAPSSPGGHCSKKPPSRVVQLRQQESSDVLVREVTKERECLSAIQMSQSWEDLSLIDDEGKDCRRPGSSCSGDPLTIAMPNGGAFAPFHSNPSPTRSSGRQCFSPSMQIAVRNVSYSPTPSPSPTRKTVVTRRSMSPIALRASQLGAVKRKCDLDALDGCLTPSKRLMSSNQNPFVWNTDKGMAMSNLGSTLDCLSGSGGAASSGSIGTPESPYTLESPASPASIHTFKPVDSPLSVPSPGSFTAPSPRAISSPGPDSGDSLQSNPFRSMGLCRPKSLEIGKAFSSSFRAPSPRVKMDCVDGSETISGDNAMEVGASGCDNSAPVEQLMNVESTRAELSRNAASACIAAAASCSKQSEAVSGCIREGQRPERAE</sequence>
<evidence type="ECO:0000256" key="1">
    <source>
        <dbReference type="ARBA" id="ARBA00006725"/>
    </source>
</evidence>
<proteinExistence type="inferred from homology"/>
<accession>A0AA88I0H4</accession>
<feature type="non-terminal residue" evidence="3">
    <location>
        <position position="1"/>
    </location>
</feature>
<organism evidence="3 4">
    <name type="scientific">Artemia franciscana</name>
    <name type="common">Brine shrimp</name>
    <name type="synonym">Artemia sanfranciscana</name>
    <dbReference type="NCBI Taxonomy" id="6661"/>
    <lineage>
        <taxon>Eukaryota</taxon>
        <taxon>Metazoa</taxon>
        <taxon>Ecdysozoa</taxon>
        <taxon>Arthropoda</taxon>
        <taxon>Crustacea</taxon>
        <taxon>Branchiopoda</taxon>
        <taxon>Anostraca</taxon>
        <taxon>Artemiidae</taxon>
        <taxon>Artemia</taxon>
    </lineage>
</organism>
<feature type="compositionally biased region" description="Basic and acidic residues" evidence="2">
    <location>
        <begin position="77"/>
        <end position="96"/>
    </location>
</feature>
<dbReference type="EMBL" id="JAVRJZ010000008">
    <property type="protein sequence ID" value="KAK2719315.1"/>
    <property type="molecule type" value="Genomic_DNA"/>
</dbReference>
<dbReference type="InterPro" id="IPR026716">
    <property type="entry name" value="PBIR1/2/3"/>
</dbReference>
<evidence type="ECO:0000313" key="3">
    <source>
        <dbReference type="EMBL" id="KAK2719315.1"/>
    </source>
</evidence>
<evidence type="ECO:0000313" key="4">
    <source>
        <dbReference type="Proteomes" id="UP001187531"/>
    </source>
</evidence>
<feature type="non-terminal residue" evidence="3">
    <location>
        <position position="541"/>
    </location>
</feature>
<dbReference type="GO" id="GO:0004865">
    <property type="term" value="F:protein serine/threonine phosphatase inhibitor activity"/>
    <property type="evidence" value="ECO:0007669"/>
    <property type="project" value="InterPro"/>
</dbReference>
<dbReference type="AlphaFoldDB" id="A0AA88I0H4"/>
<comment type="similarity">
    <text evidence="1">Belongs to the FAM122 family.</text>
</comment>
<name>A0AA88I0H4_ARTSF</name>
<dbReference type="PANTHER" id="PTHR22227">
    <property type="entry name" value="FAMILY WITH SEQUENCE SIMILARITY 122B ISOFORM X1"/>
    <property type="match status" value="1"/>
</dbReference>
<gene>
    <name evidence="3" type="ORF">QYM36_004962</name>
</gene>